<reference evidence="2 3" key="1">
    <citation type="submission" date="2024-04" db="EMBL/GenBank/DDBJ databases">
        <authorList>
            <person name="Waldvogel A.-M."/>
            <person name="Schoenle A."/>
        </authorList>
    </citation>
    <scope>NUCLEOTIDE SEQUENCE [LARGE SCALE GENOMIC DNA]</scope>
</reference>
<accession>A0AAV2L3S6</accession>
<organism evidence="2 3">
    <name type="scientific">Knipowitschia caucasica</name>
    <name type="common">Caucasian dwarf goby</name>
    <name type="synonym">Pomatoschistus caucasicus</name>
    <dbReference type="NCBI Taxonomy" id="637954"/>
    <lineage>
        <taxon>Eukaryota</taxon>
        <taxon>Metazoa</taxon>
        <taxon>Chordata</taxon>
        <taxon>Craniata</taxon>
        <taxon>Vertebrata</taxon>
        <taxon>Euteleostomi</taxon>
        <taxon>Actinopterygii</taxon>
        <taxon>Neopterygii</taxon>
        <taxon>Teleostei</taxon>
        <taxon>Neoteleostei</taxon>
        <taxon>Acanthomorphata</taxon>
        <taxon>Gobiaria</taxon>
        <taxon>Gobiiformes</taxon>
        <taxon>Gobioidei</taxon>
        <taxon>Gobiidae</taxon>
        <taxon>Gobiinae</taxon>
        <taxon>Knipowitschia</taxon>
    </lineage>
</organism>
<evidence type="ECO:0000256" key="1">
    <source>
        <dbReference type="SAM" id="MobiDB-lite"/>
    </source>
</evidence>
<feature type="region of interest" description="Disordered" evidence="1">
    <location>
        <begin position="1"/>
        <end position="58"/>
    </location>
</feature>
<evidence type="ECO:0000313" key="3">
    <source>
        <dbReference type="Proteomes" id="UP001497482"/>
    </source>
</evidence>
<feature type="compositionally biased region" description="Basic residues" evidence="1">
    <location>
        <begin position="12"/>
        <end position="21"/>
    </location>
</feature>
<dbReference type="AlphaFoldDB" id="A0AAV2L3S6"/>
<gene>
    <name evidence="2" type="ORF">KC01_LOCUS25624</name>
</gene>
<name>A0AAV2L3S6_KNICA</name>
<proteinExistence type="predicted"/>
<dbReference type="Proteomes" id="UP001497482">
    <property type="component" value="Chromosome 21"/>
</dbReference>
<dbReference type="EMBL" id="OZ035843">
    <property type="protein sequence ID" value="CAL1597058.1"/>
    <property type="molecule type" value="Genomic_DNA"/>
</dbReference>
<sequence>MGGVRDTTAERHWRKGARASRKQANPTATPHWSQNGSNNSPCAAKESRGQTRITGRPRGEGFILDAHRLLLASTHCVTIIHLANTETGLSELMALWTQLHHKD</sequence>
<evidence type="ECO:0000313" key="2">
    <source>
        <dbReference type="EMBL" id="CAL1597058.1"/>
    </source>
</evidence>
<keyword evidence="3" id="KW-1185">Reference proteome</keyword>
<protein>
    <submittedName>
        <fullName evidence="2">Uncharacterized protein</fullName>
    </submittedName>
</protein>
<feature type="compositionally biased region" description="Polar residues" evidence="1">
    <location>
        <begin position="22"/>
        <end position="41"/>
    </location>
</feature>